<protein>
    <submittedName>
        <fullName evidence="1">PD-(D/E)XK nuclease domain-containing protein</fullName>
    </submittedName>
</protein>
<dbReference type="EMBL" id="JACSPP010000012">
    <property type="protein sequence ID" value="MBD8040002.1"/>
    <property type="molecule type" value="Genomic_DNA"/>
</dbReference>
<comment type="caution">
    <text evidence="1">The sequence shown here is derived from an EMBL/GenBank/DDBJ whole genome shotgun (WGS) entry which is preliminary data.</text>
</comment>
<keyword evidence="2" id="KW-1185">Reference proteome</keyword>
<accession>A0ABR8Y769</accession>
<feature type="non-terminal residue" evidence="1">
    <location>
        <position position="1"/>
    </location>
</feature>
<dbReference type="Proteomes" id="UP000620874">
    <property type="component" value="Unassembled WGS sequence"/>
</dbReference>
<reference evidence="1 2" key="1">
    <citation type="submission" date="2020-08" db="EMBL/GenBank/DDBJ databases">
        <title>A Genomic Blueprint of the Chicken Gut Microbiome.</title>
        <authorList>
            <person name="Gilroy R."/>
            <person name="Ravi A."/>
            <person name="Getino M."/>
            <person name="Pursley I."/>
            <person name="Horton D.L."/>
            <person name="Alikhan N.-F."/>
            <person name="Baker D."/>
            <person name="Gharbi K."/>
            <person name="Hall N."/>
            <person name="Watson M."/>
            <person name="Adriaenssens E.M."/>
            <person name="Foster-Nyarko E."/>
            <person name="Jarju S."/>
            <person name="Secka A."/>
            <person name="Antonio M."/>
            <person name="Oren A."/>
            <person name="Chaudhuri R."/>
            <person name="La Ragione R.M."/>
            <person name="Hildebrand F."/>
            <person name="Pallen M.J."/>
        </authorList>
    </citation>
    <scope>NUCLEOTIDE SEQUENCE [LARGE SCALE GENOMIC DNA]</scope>
    <source>
        <strain evidence="1 2">Sa1CVN1</strain>
    </source>
</reference>
<name>A0ABR8Y769_9BACT</name>
<organism evidence="1 2">
    <name type="scientific">Phocaeicola intestinalis</name>
    <dbReference type="NCBI Taxonomy" id="2762212"/>
    <lineage>
        <taxon>Bacteria</taxon>
        <taxon>Pseudomonadati</taxon>
        <taxon>Bacteroidota</taxon>
        <taxon>Bacteroidia</taxon>
        <taxon>Bacteroidales</taxon>
        <taxon>Bacteroidaceae</taxon>
        <taxon>Phocaeicola</taxon>
    </lineage>
</organism>
<evidence type="ECO:0000313" key="2">
    <source>
        <dbReference type="Proteomes" id="UP000620874"/>
    </source>
</evidence>
<dbReference type="RefSeq" id="WP_191763433.1">
    <property type="nucleotide sequence ID" value="NZ_JACSPP010000012.1"/>
</dbReference>
<sequence length="89" mass="10293">FYLIFRLVSVYTVYTEKEQSEGRVDCIVETPDYVYIFEFKLDGSADEALKQIEEKGYARPYASDRRPIYKIGASFSSQTGTIDDWKVQG</sequence>
<dbReference type="Pfam" id="PF08011">
    <property type="entry name" value="PDDEXK_9"/>
    <property type="match status" value="1"/>
</dbReference>
<evidence type="ECO:0000313" key="1">
    <source>
        <dbReference type="EMBL" id="MBD8040002.1"/>
    </source>
</evidence>
<gene>
    <name evidence="1" type="ORF">H9625_05990</name>
</gene>
<proteinExistence type="predicted"/>
<dbReference type="InterPro" id="IPR012547">
    <property type="entry name" value="PDDEXK_9"/>
</dbReference>